<dbReference type="EMBL" id="JAHMHS010000055">
    <property type="protein sequence ID" value="KAK1724156.1"/>
    <property type="molecule type" value="Genomic_DNA"/>
</dbReference>
<evidence type="ECO:0000256" key="1">
    <source>
        <dbReference type="SAM" id="SignalP"/>
    </source>
</evidence>
<protein>
    <submittedName>
        <fullName evidence="2">Uncharacterized protein</fullName>
    </submittedName>
</protein>
<dbReference type="Proteomes" id="UP001244207">
    <property type="component" value="Unassembled WGS sequence"/>
</dbReference>
<accession>A0AAD8XFB7</accession>
<name>A0AAD8XFB7_GLOAC</name>
<evidence type="ECO:0000313" key="3">
    <source>
        <dbReference type="Proteomes" id="UP001244207"/>
    </source>
</evidence>
<organism evidence="2 3">
    <name type="scientific">Glomerella acutata</name>
    <name type="common">Colletotrichum acutatum</name>
    <dbReference type="NCBI Taxonomy" id="27357"/>
    <lineage>
        <taxon>Eukaryota</taxon>
        <taxon>Fungi</taxon>
        <taxon>Dikarya</taxon>
        <taxon>Ascomycota</taxon>
        <taxon>Pezizomycotina</taxon>
        <taxon>Sordariomycetes</taxon>
        <taxon>Hypocreomycetidae</taxon>
        <taxon>Glomerellales</taxon>
        <taxon>Glomerellaceae</taxon>
        <taxon>Colletotrichum</taxon>
        <taxon>Colletotrichum acutatum species complex</taxon>
    </lineage>
</organism>
<sequence>MHGQTNLLTMALALFVMCLSLVSASPLPLNADGSIAIRPRQSVCRPTVGCVPFFNAPTWNSFELTIPAPGDPRTQTARSPGGEIEASVWNRAHGSAFLGIHLGDSYMLPGHSEM</sequence>
<proteinExistence type="predicted"/>
<dbReference type="RefSeq" id="XP_060364211.1">
    <property type="nucleotide sequence ID" value="XM_060508395.1"/>
</dbReference>
<keyword evidence="1" id="KW-0732">Signal</keyword>
<feature type="chain" id="PRO_5042260249" evidence="1">
    <location>
        <begin position="25"/>
        <end position="114"/>
    </location>
</feature>
<keyword evidence="3" id="KW-1185">Reference proteome</keyword>
<reference evidence="2" key="1">
    <citation type="submission" date="2021-12" db="EMBL/GenBank/DDBJ databases">
        <title>Comparative genomics, transcriptomics and evolutionary studies reveal genomic signatures of adaptation to plant cell wall in hemibiotrophic fungi.</title>
        <authorList>
            <consortium name="DOE Joint Genome Institute"/>
            <person name="Baroncelli R."/>
            <person name="Diaz J.F."/>
            <person name="Benocci T."/>
            <person name="Peng M."/>
            <person name="Battaglia E."/>
            <person name="Haridas S."/>
            <person name="Andreopoulos W."/>
            <person name="Labutti K."/>
            <person name="Pangilinan J."/>
            <person name="Floch G.L."/>
            <person name="Makela M.R."/>
            <person name="Henrissat B."/>
            <person name="Grigoriev I.V."/>
            <person name="Crouch J.A."/>
            <person name="De Vries R.P."/>
            <person name="Sukno S.A."/>
            <person name="Thon M.R."/>
        </authorList>
    </citation>
    <scope>NUCLEOTIDE SEQUENCE</scope>
    <source>
        <strain evidence="2">CBS 112980</strain>
    </source>
</reference>
<comment type="caution">
    <text evidence="2">The sequence shown here is derived from an EMBL/GenBank/DDBJ whole genome shotgun (WGS) entry which is preliminary data.</text>
</comment>
<dbReference type="AlphaFoldDB" id="A0AAD8XFB7"/>
<dbReference type="GeneID" id="85392294"/>
<feature type="signal peptide" evidence="1">
    <location>
        <begin position="1"/>
        <end position="24"/>
    </location>
</feature>
<gene>
    <name evidence="2" type="ORF">BDZ83DRAFT_623760</name>
</gene>
<evidence type="ECO:0000313" key="2">
    <source>
        <dbReference type="EMBL" id="KAK1724156.1"/>
    </source>
</evidence>